<comment type="caution">
    <text evidence="2">The sequence shown here is derived from an EMBL/GenBank/DDBJ whole genome shotgun (WGS) entry which is preliminary data.</text>
</comment>
<feature type="signal peptide" evidence="1">
    <location>
        <begin position="1"/>
        <end position="26"/>
    </location>
</feature>
<gene>
    <name evidence="2" type="ORF">PoB_003129600</name>
</gene>
<organism evidence="2 3">
    <name type="scientific">Plakobranchus ocellatus</name>
    <dbReference type="NCBI Taxonomy" id="259542"/>
    <lineage>
        <taxon>Eukaryota</taxon>
        <taxon>Metazoa</taxon>
        <taxon>Spiralia</taxon>
        <taxon>Lophotrochozoa</taxon>
        <taxon>Mollusca</taxon>
        <taxon>Gastropoda</taxon>
        <taxon>Heterobranchia</taxon>
        <taxon>Euthyneura</taxon>
        <taxon>Panpulmonata</taxon>
        <taxon>Sacoglossa</taxon>
        <taxon>Placobranchoidea</taxon>
        <taxon>Plakobranchidae</taxon>
        <taxon>Plakobranchus</taxon>
    </lineage>
</organism>
<name>A0AAV4A934_9GAST</name>
<dbReference type="Proteomes" id="UP000735302">
    <property type="component" value="Unassembled WGS sequence"/>
</dbReference>
<keyword evidence="1" id="KW-0732">Signal</keyword>
<sequence>MQTVWSMFTLAKELLLRALWPPPARPLCPRPARTLAWTPGFPLSEELFAQQLHSNKAFCFSRSWPPIDFLIGMDGLNYKICQDYRLILSPSWDSSAPGLVIMSRLLSFA</sequence>
<reference evidence="2 3" key="1">
    <citation type="journal article" date="2021" name="Elife">
        <title>Chloroplast acquisition without the gene transfer in kleptoplastic sea slugs, Plakobranchus ocellatus.</title>
        <authorList>
            <person name="Maeda T."/>
            <person name="Takahashi S."/>
            <person name="Yoshida T."/>
            <person name="Shimamura S."/>
            <person name="Takaki Y."/>
            <person name="Nagai Y."/>
            <person name="Toyoda A."/>
            <person name="Suzuki Y."/>
            <person name="Arimoto A."/>
            <person name="Ishii H."/>
            <person name="Satoh N."/>
            <person name="Nishiyama T."/>
            <person name="Hasebe M."/>
            <person name="Maruyama T."/>
            <person name="Minagawa J."/>
            <person name="Obokata J."/>
            <person name="Shigenobu S."/>
        </authorList>
    </citation>
    <scope>NUCLEOTIDE SEQUENCE [LARGE SCALE GENOMIC DNA]</scope>
</reference>
<proteinExistence type="predicted"/>
<protein>
    <submittedName>
        <fullName evidence="2">Uncharacterized protein</fullName>
    </submittedName>
</protein>
<evidence type="ECO:0000313" key="3">
    <source>
        <dbReference type="Proteomes" id="UP000735302"/>
    </source>
</evidence>
<dbReference type="EMBL" id="BLXT01003741">
    <property type="protein sequence ID" value="GFO04791.1"/>
    <property type="molecule type" value="Genomic_DNA"/>
</dbReference>
<accession>A0AAV4A934</accession>
<keyword evidence="3" id="KW-1185">Reference proteome</keyword>
<evidence type="ECO:0000256" key="1">
    <source>
        <dbReference type="SAM" id="SignalP"/>
    </source>
</evidence>
<feature type="chain" id="PRO_5043506486" evidence="1">
    <location>
        <begin position="27"/>
        <end position="109"/>
    </location>
</feature>
<evidence type="ECO:0000313" key="2">
    <source>
        <dbReference type="EMBL" id="GFO04791.1"/>
    </source>
</evidence>
<dbReference type="AlphaFoldDB" id="A0AAV4A934"/>